<dbReference type="InterPro" id="IPR010870">
    <property type="entry name" value="Porin_O/P"/>
</dbReference>
<evidence type="ECO:0000313" key="4">
    <source>
        <dbReference type="Proteomes" id="UP000182229"/>
    </source>
</evidence>
<evidence type="ECO:0000313" key="3">
    <source>
        <dbReference type="EMBL" id="OJH37904.1"/>
    </source>
</evidence>
<feature type="region of interest" description="Disordered" evidence="1">
    <location>
        <begin position="24"/>
        <end position="44"/>
    </location>
</feature>
<evidence type="ECO:0008006" key="5">
    <source>
        <dbReference type="Google" id="ProtNLM"/>
    </source>
</evidence>
<feature type="signal peptide" evidence="2">
    <location>
        <begin position="1"/>
        <end position="24"/>
    </location>
</feature>
<sequence>MKPAFPPVRWLVLATLLLVSSARAQDSDQQQGPSDASPPASGNTEASLVLPSAFGSVEIGGRLRAREAVSAKEDKVLKGILSIPSARLEFTYQWKKRLKAVVEFDVTDGLKDAYASLKLVDGLAVRVGQFKVPLSLVELESTARLPVVRRGLLREVLSEDTLNLTGRRVGAQLEWQCTGCERVVRVRAGVFQKDPERASLQQGLGLVPMARATWQVLESLELGGSARAELLGTSPSGVAANWTAGLDLKHALPFGWGEWRSWAEVLVGRSSVLSGTQGRMLTGRALTAVRFGGVSKGAWYVEPFAMLSVLEPDLKTRNDLLGEGVGGVNVGQWRRWRLQAQVERRVAQAAVPALLSVLDDDLVTRKALLVQLEVVF</sequence>
<keyword evidence="4" id="KW-1185">Reference proteome</keyword>
<organism evidence="3 4">
    <name type="scientific">Cystobacter ferrugineus</name>
    <dbReference type="NCBI Taxonomy" id="83449"/>
    <lineage>
        <taxon>Bacteria</taxon>
        <taxon>Pseudomonadati</taxon>
        <taxon>Myxococcota</taxon>
        <taxon>Myxococcia</taxon>
        <taxon>Myxococcales</taxon>
        <taxon>Cystobacterineae</taxon>
        <taxon>Archangiaceae</taxon>
        <taxon>Cystobacter</taxon>
    </lineage>
</organism>
<comment type="caution">
    <text evidence="3">The sequence shown here is derived from an EMBL/GenBank/DDBJ whole genome shotgun (WGS) entry which is preliminary data.</text>
</comment>
<gene>
    <name evidence="3" type="ORF">BON30_27475</name>
</gene>
<reference evidence="4" key="1">
    <citation type="submission" date="2016-11" db="EMBL/GenBank/DDBJ databases">
        <authorList>
            <person name="Shukria A."/>
            <person name="Stevens D.C."/>
        </authorList>
    </citation>
    <scope>NUCLEOTIDE SEQUENCE [LARGE SCALE GENOMIC DNA]</scope>
    <source>
        <strain evidence="4">Cbfe23</strain>
    </source>
</reference>
<evidence type="ECO:0000256" key="2">
    <source>
        <dbReference type="SAM" id="SignalP"/>
    </source>
</evidence>
<accession>A0A1L9B6M3</accession>
<keyword evidence="2" id="KW-0732">Signal</keyword>
<evidence type="ECO:0000256" key="1">
    <source>
        <dbReference type="SAM" id="MobiDB-lite"/>
    </source>
</evidence>
<dbReference type="Gene3D" id="2.40.160.10">
    <property type="entry name" value="Porin"/>
    <property type="match status" value="1"/>
</dbReference>
<protein>
    <recommendedName>
        <fullName evidence="5">Porin</fullName>
    </recommendedName>
</protein>
<dbReference type="Proteomes" id="UP000182229">
    <property type="component" value="Unassembled WGS sequence"/>
</dbReference>
<feature type="chain" id="PRO_5012996220" description="Porin" evidence="2">
    <location>
        <begin position="25"/>
        <end position="376"/>
    </location>
</feature>
<dbReference type="EMBL" id="MPIN01000007">
    <property type="protein sequence ID" value="OJH37904.1"/>
    <property type="molecule type" value="Genomic_DNA"/>
</dbReference>
<dbReference type="AlphaFoldDB" id="A0A1L9B6M3"/>
<reference evidence="3 4" key="2">
    <citation type="submission" date="2016-12" db="EMBL/GenBank/DDBJ databases">
        <title>Draft Genome Sequence of Cystobacter ferrugineus Strain Cbfe23.</title>
        <authorList>
            <person name="Akbar S."/>
            <person name="Dowd S.E."/>
            <person name="Stevens D.C."/>
        </authorList>
    </citation>
    <scope>NUCLEOTIDE SEQUENCE [LARGE SCALE GENOMIC DNA]</scope>
    <source>
        <strain evidence="3 4">Cbfe23</strain>
    </source>
</reference>
<dbReference type="InterPro" id="IPR023614">
    <property type="entry name" value="Porin_dom_sf"/>
</dbReference>
<proteinExistence type="predicted"/>
<dbReference type="OrthoDB" id="5502930at2"/>
<dbReference type="Pfam" id="PF07396">
    <property type="entry name" value="Porin_O_P"/>
    <property type="match status" value="1"/>
</dbReference>
<dbReference type="STRING" id="83449.BON30_27475"/>
<name>A0A1L9B6M3_9BACT</name>
<dbReference type="RefSeq" id="WP_071901372.1">
    <property type="nucleotide sequence ID" value="NZ_MPIN01000007.1"/>
</dbReference>